<evidence type="ECO:0000313" key="2">
    <source>
        <dbReference type="Proteomes" id="UP000243217"/>
    </source>
</evidence>
<proteinExistence type="predicted"/>
<reference evidence="1 2" key="1">
    <citation type="journal article" date="2014" name="Genome Biol. Evol.">
        <title>The secreted proteins of Achlya hypogyna and Thraustotheca clavata identify the ancestral oomycete secretome and reveal gene acquisitions by horizontal gene transfer.</title>
        <authorList>
            <person name="Misner I."/>
            <person name="Blouin N."/>
            <person name="Leonard G."/>
            <person name="Richards T.A."/>
            <person name="Lane C.E."/>
        </authorList>
    </citation>
    <scope>NUCLEOTIDE SEQUENCE [LARGE SCALE GENOMIC DNA]</scope>
    <source>
        <strain evidence="1 2">ATCC 34112</strain>
    </source>
</reference>
<name>A0A1V9ZWY4_9STRA</name>
<gene>
    <name evidence="1" type="ORF">THRCLA_21452</name>
</gene>
<accession>A0A1V9ZWY4</accession>
<dbReference type="EMBL" id="JNBS01001158">
    <property type="protein sequence ID" value="OQS02300.1"/>
    <property type="molecule type" value="Genomic_DNA"/>
</dbReference>
<sequence>MSGNSPRSDLLCKYTYKPCINKRTTKKNGELHMLCSYHRDRANAVQRTHAMKRKLIKALDKATESLSTSTSPLRSKLTTDAKTTELTMNIFKLEHLDLLLGQDDAHHEYTIPTLTEDEYNMLFELF</sequence>
<keyword evidence="2" id="KW-1185">Reference proteome</keyword>
<evidence type="ECO:0000313" key="1">
    <source>
        <dbReference type="EMBL" id="OQS02300.1"/>
    </source>
</evidence>
<protein>
    <submittedName>
        <fullName evidence="1">Uncharacterized protein</fullName>
    </submittedName>
</protein>
<dbReference type="Proteomes" id="UP000243217">
    <property type="component" value="Unassembled WGS sequence"/>
</dbReference>
<dbReference type="AlphaFoldDB" id="A0A1V9ZWY4"/>
<organism evidence="1 2">
    <name type="scientific">Thraustotheca clavata</name>
    <dbReference type="NCBI Taxonomy" id="74557"/>
    <lineage>
        <taxon>Eukaryota</taxon>
        <taxon>Sar</taxon>
        <taxon>Stramenopiles</taxon>
        <taxon>Oomycota</taxon>
        <taxon>Saprolegniomycetes</taxon>
        <taxon>Saprolegniales</taxon>
        <taxon>Achlyaceae</taxon>
        <taxon>Thraustotheca</taxon>
    </lineage>
</organism>
<dbReference type="OrthoDB" id="74130at2759"/>
<comment type="caution">
    <text evidence="1">The sequence shown here is derived from an EMBL/GenBank/DDBJ whole genome shotgun (WGS) entry which is preliminary data.</text>
</comment>